<dbReference type="InterPro" id="IPR039422">
    <property type="entry name" value="MarR/SlyA-like"/>
</dbReference>
<evidence type="ECO:0000256" key="5">
    <source>
        <dbReference type="ARBA" id="ARBA00023163"/>
    </source>
</evidence>
<keyword evidence="2 6" id="KW-0805">Transcription regulation</keyword>
<comment type="subunit">
    <text evidence="6">Homodimer.</text>
</comment>
<dbReference type="PANTHER" id="PTHR33164">
    <property type="entry name" value="TRANSCRIPTIONAL REGULATOR, MARR FAMILY"/>
    <property type="match status" value="1"/>
</dbReference>
<comment type="similarity">
    <text evidence="6">Belongs to the SlyA family.</text>
</comment>
<dbReference type="SMART" id="SM00347">
    <property type="entry name" value="HTH_MARR"/>
    <property type="match status" value="1"/>
</dbReference>
<feature type="domain" description="HTH marR-type" evidence="7">
    <location>
        <begin position="2"/>
        <end position="135"/>
    </location>
</feature>
<evidence type="ECO:0000256" key="1">
    <source>
        <dbReference type="ARBA" id="ARBA00022491"/>
    </source>
</evidence>
<comment type="function">
    <text evidence="6">Transcription regulator that can specifically activate or repress expression of target genes.</text>
</comment>
<protein>
    <recommendedName>
        <fullName evidence="6">Transcriptional regulator SlyA</fullName>
    </recommendedName>
</protein>
<keyword evidence="9" id="KW-1185">Reference proteome</keyword>
<dbReference type="InterPro" id="IPR036390">
    <property type="entry name" value="WH_DNA-bd_sf"/>
</dbReference>
<keyword evidence="4 6" id="KW-0010">Activator</keyword>
<accession>A0ABQ1GB96</accession>
<evidence type="ECO:0000256" key="6">
    <source>
        <dbReference type="HAMAP-Rule" id="MF_01819"/>
    </source>
</evidence>
<gene>
    <name evidence="6 8" type="primary">slyA</name>
    <name evidence="8" type="ORF">GCM10011328_13990</name>
</gene>
<dbReference type="PANTHER" id="PTHR33164:SF64">
    <property type="entry name" value="TRANSCRIPTIONAL REGULATOR SLYA"/>
    <property type="match status" value="1"/>
</dbReference>
<evidence type="ECO:0000256" key="4">
    <source>
        <dbReference type="ARBA" id="ARBA00023159"/>
    </source>
</evidence>
<keyword evidence="3 6" id="KW-0238">DNA-binding</keyword>
<dbReference type="SUPFAM" id="SSF46785">
    <property type="entry name" value="Winged helix' DNA-binding domain"/>
    <property type="match status" value="1"/>
</dbReference>
<dbReference type="EMBL" id="BMFZ01000003">
    <property type="protein sequence ID" value="GGA40270.1"/>
    <property type="molecule type" value="Genomic_DNA"/>
</dbReference>
<dbReference type="NCBIfam" id="NF002926">
    <property type="entry name" value="PRK03573.1"/>
    <property type="match status" value="1"/>
</dbReference>
<dbReference type="InterPro" id="IPR036388">
    <property type="entry name" value="WH-like_DNA-bd_sf"/>
</dbReference>
<proteinExistence type="inferred from homology"/>
<dbReference type="Pfam" id="PF01047">
    <property type="entry name" value="MarR"/>
    <property type="match status" value="1"/>
</dbReference>
<dbReference type="PRINTS" id="PR00598">
    <property type="entry name" value="HTHMARR"/>
</dbReference>
<evidence type="ECO:0000313" key="9">
    <source>
        <dbReference type="Proteomes" id="UP000627464"/>
    </source>
</evidence>
<reference evidence="9" key="1">
    <citation type="journal article" date="2019" name="Int. J. Syst. Evol. Microbiol.">
        <title>The Global Catalogue of Microorganisms (GCM) 10K type strain sequencing project: providing services to taxonomists for standard genome sequencing and annotation.</title>
        <authorList>
            <consortium name="The Broad Institute Genomics Platform"/>
            <consortium name="The Broad Institute Genome Sequencing Center for Infectious Disease"/>
            <person name="Wu L."/>
            <person name="Ma J."/>
        </authorList>
    </citation>
    <scope>NUCLEOTIDE SEQUENCE [LARGE SCALE GENOMIC DNA]</scope>
    <source>
        <strain evidence="9">CGMCC 1.12806</strain>
    </source>
</reference>
<dbReference type="InterPro" id="IPR023071">
    <property type="entry name" value="Tscrpt_reg_SlyA"/>
</dbReference>
<dbReference type="RefSeq" id="WP_188471896.1">
    <property type="nucleotide sequence ID" value="NZ_BMFZ01000003.1"/>
</dbReference>
<evidence type="ECO:0000256" key="3">
    <source>
        <dbReference type="ARBA" id="ARBA00023125"/>
    </source>
</evidence>
<evidence type="ECO:0000256" key="2">
    <source>
        <dbReference type="ARBA" id="ARBA00023015"/>
    </source>
</evidence>
<evidence type="ECO:0000259" key="7">
    <source>
        <dbReference type="PROSITE" id="PS50995"/>
    </source>
</evidence>
<dbReference type="HAMAP" id="MF_01819">
    <property type="entry name" value="HTH_type_SlyA"/>
    <property type="match status" value="1"/>
</dbReference>
<name>A0ABQ1GB96_9GAMM</name>
<keyword evidence="1 6" id="KW-0678">Repressor</keyword>
<sequence length="144" mass="16339">MESNLGSDLARLVRAWRSLIDERLKPLELTQTHWVTLHNINMLPTEQSQIQLAKAIGIEQPSLVRTLDQLEEKKLITRQTCVSDRRAKRIKLTEEAAPIINAMESVIDSTRKEILTGMSHLETEQLSAMLARLEKNIAALQSKS</sequence>
<dbReference type="Gene3D" id="1.10.10.10">
    <property type="entry name" value="Winged helix-like DNA-binding domain superfamily/Winged helix DNA-binding domain"/>
    <property type="match status" value="1"/>
</dbReference>
<dbReference type="Proteomes" id="UP000627464">
    <property type="component" value="Unassembled WGS sequence"/>
</dbReference>
<dbReference type="PROSITE" id="PS50995">
    <property type="entry name" value="HTH_MARR_2"/>
    <property type="match status" value="1"/>
</dbReference>
<comment type="caution">
    <text evidence="8">The sequence shown here is derived from an EMBL/GenBank/DDBJ whole genome shotgun (WGS) entry which is preliminary data.</text>
</comment>
<evidence type="ECO:0000313" key="8">
    <source>
        <dbReference type="EMBL" id="GGA40270.1"/>
    </source>
</evidence>
<keyword evidence="5 6" id="KW-0804">Transcription</keyword>
<organism evidence="8 9">
    <name type="scientific">Hafnia psychrotolerans</name>
    <dbReference type="NCBI Taxonomy" id="1477018"/>
    <lineage>
        <taxon>Bacteria</taxon>
        <taxon>Pseudomonadati</taxon>
        <taxon>Pseudomonadota</taxon>
        <taxon>Gammaproteobacteria</taxon>
        <taxon>Enterobacterales</taxon>
        <taxon>Hafniaceae</taxon>
        <taxon>Hafnia</taxon>
    </lineage>
</organism>
<dbReference type="InterPro" id="IPR000835">
    <property type="entry name" value="HTH_MarR-typ"/>
</dbReference>